<feature type="domain" description="Bacterial transcriptional activator" evidence="7">
    <location>
        <begin position="95"/>
        <end position="241"/>
    </location>
</feature>
<evidence type="ECO:0000259" key="6">
    <source>
        <dbReference type="SMART" id="SM00862"/>
    </source>
</evidence>
<evidence type="ECO:0000256" key="4">
    <source>
        <dbReference type="SAM" id="MobiDB-lite"/>
    </source>
</evidence>
<dbReference type="Gene3D" id="1.25.40.10">
    <property type="entry name" value="Tetratricopeptide repeat domain"/>
    <property type="match status" value="2"/>
</dbReference>
<dbReference type="SMART" id="SM00382">
    <property type="entry name" value="AAA"/>
    <property type="match status" value="1"/>
</dbReference>
<name>A0ABU2UBT6_9ACTN</name>
<feature type="domain" description="OmpR/PhoB-type" evidence="6">
    <location>
        <begin position="17"/>
        <end position="88"/>
    </location>
</feature>
<evidence type="ECO:0000256" key="3">
    <source>
        <dbReference type="ARBA" id="ARBA00023125"/>
    </source>
</evidence>
<comment type="caution">
    <text evidence="8">The sequence shown here is derived from an EMBL/GenBank/DDBJ whole genome shotgun (WGS) entry which is preliminary data.</text>
</comment>
<keyword evidence="2" id="KW-0902">Two-component regulatory system</keyword>
<feature type="region of interest" description="Disordered" evidence="4">
    <location>
        <begin position="245"/>
        <end position="269"/>
    </location>
</feature>
<dbReference type="SUPFAM" id="SSF52540">
    <property type="entry name" value="P-loop containing nucleoside triphosphate hydrolases"/>
    <property type="match status" value="1"/>
</dbReference>
<evidence type="ECO:0000313" key="9">
    <source>
        <dbReference type="Proteomes" id="UP001180489"/>
    </source>
</evidence>
<feature type="region of interest" description="Disordered" evidence="4">
    <location>
        <begin position="345"/>
        <end position="405"/>
    </location>
</feature>
<evidence type="ECO:0000256" key="1">
    <source>
        <dbReference type="ARBA" id="ARBA00005820"/>
    </source>
</evidence>
<evidence type="ECO:0000259" key="7">
    <source>
        <dbReference type="SMART" id="SM01043"/>
    </source>
</evidence>
<dbReference type="EMBL" id="JAVRFF010000001">
    <property type="protein sequence ID" value="MDT0470530.1"/>
    <property type="molecule type" value="Genomic_DNA"/>
</dbReference>
<dbReference type="SMART" id="SM01043">
    <property type="entry name" value="BTAD"/>
    <property type="match status" value="1"/>
</dbReference>
<dbReference type="InterPro" id="IPR005158">
    <property type="entry name" value="BTAD"/>
</dbReference>
<dbReference type="Pfam" id="PF25872">
    <property type="entry name" value="HTH_77"/>
    <property type="match status" value="1"/>
</dbReference>
<comment type="similarity">
    <text evidence="1">Belongs to the AfsR/DnrI/RedD regulatory family.</text>
</comment>
<reference evidence="8" key="1">
    <citation type="submission" date="2024-05" db="EMBL/GenBank/DDBJ databases">
        <title>30 novel species of actinomycetes from the DSMZ collection.</title>
        <authorList>
            <person name="Nouioui I."/>
        </authorList>
    </citation>
    <scope>NUCLEOTIDE SEQUENCE</scope>
    <source>
        <strain evidence="8">DSM 41014</strain>
    </source>
</reference>
<feature type="compositionally biased region" description="Basic and acidic residues" evidence="4">
    <location>
        <begin position="359"/>
        <end position="397"/>
    </location>
</feature>
<keyword evidence="3" id="KW-0238">DNA-binding</keyword>
<dbReference type="InterPro" id="IPR036388">
    <property type="entry name" value="WH-like_DNA-bd_sf"/>
</dbReference>
<organism evidence="8 9">
    <name type="scientific">Streptomyces hintoniae</name>
    <dbReference type="NCBI Taxonomy" id="3075521"/>
    <lineage>
        <taxon>Bacteria</taxon>
        <taxon>Bacillati</taxon>
        <taxon>Actinomycetota</taxon>
        <taxon>Actinomycetes</taxon>
        <taxon>Kitasatosporales</taxon>
        <taxon>Streptomycetaceae</taxon>
        <taxon>Streptomyces</taxon>
    </lineage>
</organism>
<dbReference type="InterPro" id="IPR016032">
    <property type="entry name" value="Sig_transdc_resp-reg_C-effctor"/>
</dbReference>
<dbReference type="InterPro" id="IPR003593">
    <property type="entry name" value="AAA+_ATPase"/>
</dbReference>
<dbReference type="Pfam" id="PF13191">
    <property type="entry name" value="AAA_16"/>
    <property type="match status" value="1"/>
</dbReference>
<dbReference type="RefSeq" id="WP_311633668.1">
    <property type="nucleotide sequence ID" value="NZ_JAVRFF010000001.1"/>
</dbReference>
<feature type="domain" description="AAA+ ATPase" evidence="5">
    <location>
        <begin position="286"/>
        <end position="497"/>
    </location>
</feature>
<dbReference type="PANTHER" id="PTHR47691:SF3">
    <property type="entry name" value="HTH-TYPE TRANSCRIPTIONAL REGULATOR RV0890C-RELATED"/>
    <property type="match status" value="1"/>
</dbReference>
<keyword evidence="9" id="KW-1185">Reference proteome</keyword>
<accession>A0ABU2UBT6</accession>
<protein>
    <submittedName>
        <fullName evidence="8">BTAD domain-containing putative transcriptional regulator</fullName>
    </submittedName>
</protein>
<gene>
    <name evidence="8" type="ORF">RM863_00050</name>
</gene>
<evidence type="ECO:0000259" key="5">
    <source>
        <dbReference type="SMART" id="SM00382"/>
    </source>
</evidence>
<sequence>MRVSLLGPVTLRLEAGDRPVAGALLRGLLARLALSAGRAVRTETLVDALWGTQPPADPANALQTLVSRLRRAVDAPALIEHGSAGYRLVLDPGAVDAVRFEELARSGRRLLTREQHAEAAATLRDALALWRGPALADVRGAPFAGVEADRLEQGRLGALEDRIEAELVLDVDPSDLVAELRSLTAEHPLRERSHAQLMRALTADGRPAEALAVYQELRHRLADAFGSDPGPEPQAAHLAILRGEARGPELPPPARRSEPPGNLHAPTNRLVGRDDDLRRLAELLDQARLVTLVGPGGVGKTRLATAIGRRLTPRGGVWLAALAPVDADGVPSAVLDVLRLREGRPAEGAGRAAEGADGPAERADGPGEREDGPAEREHRSAAREDGSAAREGQRGPEADAVTASPQAVGVMDQLAEAVADDDLVLVLDNCEHVVDAVARLAEALLGRCPRLRVLATSREPLRADGEFLHPVHPLDVPEPGAALQRVLGCSAARLLAERAAAASPGFTVDDDSLASVTEICRRLDGLPLAIELAAARLRTLPLAAVAARLDDRFRLLSRGNRTALPRHRTLSAVVEWSWDLLTPAERTLLERLSAVPATFTEDAARAVAAPERSAHDVEDLLTSLAEKSLLQPAARPDATEPRYGLQETIRAYGLDRLADRQEIDEVRDRHTSYFLRLAETTDPLLRTRDQVAALGRLSAERDNVLAAVRRAIDVKDTDTAQRFGAALGWYWNLRGGPPESADLLTLIVALPGESAVHARTVAAHALAVQATDEPHQVETAFARLRALLPRLAADPHPVPALARLALAVSAPPDEGAPAEFLLTPGSSGTESAADLLDDPWSSSFRLLTGGLLALHTGDVDRARDDLTRALHGFERVGERWGLGITLSTLASILRLAGELDTVPGMIARANRCFAELGMGEHSIENEAQGALIRARTGDVDGARGELTELLHRVTDLDAAEPRAQVRLALAQLEWWAGYAERAREHGEAGLAEGPPGRFPPAHLVALLLVVLAQVDAGRGLPDDGLRRLDHPAVHQLLGWDTPVASRIAVAVAAVELARGRGQSAGQLLGIGARLRGAEDPTDPEVAQVTRAATELLGEVGFAAAYRVGLTAPRGRARERVAEIVTTRGDFPAEAVPPPCVSLAEDPGRSV</sequence>
<dbReference type="CDD" id="cd15831">
    <property type="entry name" value="BTAD"/>
    <property type="match status" value="1"/>
</dbReference>
<dbReference type="Pfam" id="PF03704">
    <property type="entry name" value="BTAD"/>
    <property type="match status" value="1"/>
</dbReference>
<evidence type="ECO:0000256" key="2">
    <source>
        <dbReference type="ARBA" id="ARBA00023012"/>
    </source>
</evidence>
<dbReference type="InterPro" id="IPR027417">
    <property type="entry name" value="P-loop_NTPase"/>
</dbReference>
<dbReference type="InterPro" id="IPR058852">
    <property type="entry name" value="HTH_77"/>
</dbReference>
<dbReference type="Gene3D" id="1.10.10.10">
    <property type="entry name" value="Winged helix-like DNA-binding domain superfamily/Winged helix DNA-binding domain"/>
    <property type="match status" value="1"/>
</dbReference>
<dbReference type="PANTHER" id="PTHR47691">
    <property type="entry name" value="REGULATOR-RELATED"/>
    <property type="match status" value="1"/>
</dbReference>
<evidence type="ECO:0000313" key="8">
    <source>
        <dbReference type="EMBL" id="MDT0470530.1"/>
    </source>
</evidence>
<feature type="compositionally biased region" description="Low complexity" evidence="4">
    <location>
        <begin position="346"/>
        <end position="358"/>
    </location>
</feature>
<dbReference type="SMART" id="SM00862">
    <property type="entry name" value="Trans_reg_C"/>
    <property type="match status" value="1"/>
</dbReference>
<dbReference type="Gene3D" id="3.40.50.300">
    <property type="entry name" value="P-loop containing nucleotide triphosphate hydrolases"/>
    <property type="match status" value="1"/>
</dbReference>
<dbReference type="SUPFAM" id="SSF46894">
    <property type="entry name" value="C-terminal effector domain of the bipartite response regulators"/>
    <property type="match status" value="1"/>
</dbReference>
<dbReference type="SUPFAM" id="SSF48452">
    <property type="entry name" value="TPR-like"/>
    <property type="match status" value="1"/>
</dbReference>
<dbReference type="InterPro" id="IPR011990">
    <property type="entry name" value="TPR-like_helical_dom_sf"/>
</dbReference>
<dbReference type="InterPro" id="IPR001867">
    <property type="entry name" value="OmpR/PhoB-type_DNA-bd"/>
</dbReference>
<dbReference type="InterPro" id="IPR041664">
    <property type="entry name" value="AAA_16"/>
</dbReference>
<proteinExistence type="inferred from homology"/>
<dbReference type="Pfam" id="PF00486">
    <property type="entry name" value="Trans_reg_C"/>
    <property type="match status" value="1"/>
</dbReference>
<dbReference type="Proteomes" id="UP001180489">
    <property type="component" value="Unassembled WGS sequence"/>
</dbReference>